<dbReference type="InterPro" id="IPR000905">
    <property type="entry name" value="Gcp-like_dom"/>
</dbReference>
<dbReference type="EMBL" id="FOHE01000026">
    <property type="protein sequence ID" value="SET77247.1"/>
    <property type="molecule type" value="Genomic_DNA"/>
</dbReference>
<dbReference type="InterPro" id="IPR022496">
    <property type="entry name" value="T6A_TsaB"/>
</dbReference>
<feature type="domain" description="Gcp-like" evidence="1">
    <location>
        <begin position="30"/>
        <end position="224"/>
    </location>
</feature>
<dbReference type="Gene3D" id="3.30.420.40">
    <property type="match status" value="2"/>
</dbReference>
<dbReference type="GO" id="GO:0005829">
    <property type="term" value="C:cytosol"/>
    <property type="evidence" value="ECO:0007669"/>
    <property type="project" value="TreeGrafter"/>
</dbReference>
<dbReference type="Pfam" id="PF00814">
    <property type="entry name" value="TsaD"/>
    <property type="match status" value="1"/>
</dbReference>
<evidence type="ECO:0000313" key="2">
    <source>
        <dbReference type="EMBL" id="SET77247.1"/>
    </source>
</evidence>
<dbReference type="Proteomes" id="UP000198618">
    <property type="component" value="Unassembled WGS sequence"/>
</dbReference>
<protein>
    <submittedName>
        <fullName evidence="2">tRNA threonylcarbamoyladenosine biosynthesis protein TsaB</fullName>
    </submittedName>
</protein>
<reference evidence="2 3" key="1">
    <citation type="submission" date="2016-10" db="EMBL/GenBank/DDBJ databases">
        <authorList>
            <person name="de Groot N.N."/>
        </authorList>
    </citation>
    <scope>NUCLEOTIDE SEQUENCE [LARGE SCALE GENOMIC DNA]</scope>
    <source>
        <strain evidence="2 3">IBRC-M 10780</strain>
    </source>
</reference>
<dbReference type="OrthoDB" id="9784166at2"/>
<dbReference type="GO" id="GO:0002949">
    <property type="term" value="P:tRNA threonylcarbamoyladenosine modification"/>
    <property type="evidence" value="ECO:0007669"/>
    <property type="project" value="InterPro"/>
</dbReference>
<gene>
    <name evidence="2" type="ORF">SAMN05216389_12653</name>
</gene>
<evidence type="ECO:0000259" key="1">
    <source>
        <dbReference type="Pfam" id="PF00814"/>
    </source>
</evidence>
<sequence>MYILAIDTSNQVLGVAIMKNDELVGEVITNVAKNHSVRLMPAIDRLMNEVNMTPDQIEKIVVAKGPGSYTGVRIGLTTAKTLAWTLNIPIVGVSSLEVLAYQGRFFESYICPFFDARRGLVFTGLYKWKENKLQLVGEECNMLFEEWLDTLVNKNEKVLFLSPDMNKHYEMIKAKLGDLAIIPENMYQIAKPSHLALAGSHYEAEDTHALAPNYLRLAEAEDKWLKAQKGKSKNA</sequence>
<evidence type="ECO:0000313" key="3">
    <source>
        <dbReference type="Proteomes" id="UP000198618"/>
    </source>
</evidence>
<dbReference type="AlphaFoldDB" id="A0A1I0H186"/>
<dbReference type="PANTHER" id="PTHR11735">
    <property type="entry name" value="TRNA N6-ADENOSINE THREONYLCARBAMOYLTRANSFERASE"/>
    <property type="match status" value="1"/>
</dbReference>
<dbReference type="SUPFAM" id="SSF53067">
    <property type="entry name" value="Actin-like ATPase domain"/>
    <property type="match status" value="2"/>
</dbReference>
<dbReference type="NCBIfam" id="TIGR03725">
    <property type="entry name" value="T6A_YeaZ"/>
    <property type="match status" value="1"/>
</dbReference>
<organism evidence="2 3">
    <name type="scientific">Oceanobacillus limi</name>
    <dbReference type="NCBI Taxonomy" id="930131"/>
    <lineage>
        <taxon>Bacteria</taxon>
        <taxon>Bacillati</taxon>
        <taxon>Bacillota</taxon>
        <taxon>Bacilli</taxon>
        <taxon>Bacillales</taxon>
        <taxon>Bacillaceae</taxon>
        <taxon>Oceanobacillus</taxon>
    </lineage>
</organism>
<proteinExistence type="predicted"/>
<dbReference type="STRING" id="930131.SAMN05216389_12653"/>
<keyword evidence="3" id="KW-1185">Reference proteome</keyword>
<dbReference type="PANTHER" id="PTHR11735:SF11">
    <property type="entry name" value="TRNA THREONYLCARBAMOYLADENOSINE BIOSYNTHESIS PROTEIN TSAB"/>
    <property type="match status" value="1"/>
</dbReference>
<dbReference type="CDD" id="cd24032">
    <property type="entry name" value="ASKHA_NBD_TsaB"/>
    <property type="match status" value="1"/>
</dbReference>
<accession>A0A1I0H186</accession>
<dbReference type="InterPro" id="IPR043129">
    <property type="entry name" value="ATPase_NBD"/>
</dbReference>
<dbReference type="RefSeq" id="WP_090872668.1">
    <property type="nucleotide sequence ID" value="NZ_FOHE01000026.1"/>
</dbReference>
<name>A0A1I0H186_9BACI</name>